<dbReference type="InterPro" id="IPR011010">
    <property type="entry name" value="DNA_brk_join_enz"/>
</dbReference>
<dbReference type="Gene3D" id="1.10.150.130">
    <property type="match status" value="1"/>
</dbReference>
<dbReference type="EMBL" id="CP042430">
    <property type="protein sequence ID" value="QEC49218.1"/>
    <property type="molecule type" value="Genomic_DNA"/>
</dbReference>
<evidence type="ECO:0000259" key="6">
    <source>
        <dbReference type="PROSITE" id="PS51898"/>
    </source>
</evidence>
<dbReference type="InterPro" id="IPR044068">
    <property type="entry name" value="CB"/>
</dbReference>
<dbReference type="GO" id="GO:0003677">
    <property type="term" value="F:DNA binding"/>
    <property type="evidence" value="ECO:0007669"/>
    <property type="project" value="UniProtKB-UniRule"/>
</dbReference>
<dbReference type="KEGG" id="bsol:FSW04_17625"/>
<dbReference type="SUPFAM" id="SSF56349">
    <property type="entry name" value="DNA breaking-rejoining enzymes"/>
    <property type="match status" value="1"/>
</dbReference>
<dbReference type="PANTHER" id="PTHR30349">
    <property type="entry name" value="PHAGE INTEGRASE-RELATED"/>
    <property type="match status" value="1"/>
</dbReference>
<feature type="domain" description="Core-binding (CB)" evidence="7">
    <location>
        <begin position="142"/>
        <end position="235"/>
    </location>
</feature>
<evidence type="ECO:0000256" key="4">
    <source>
        <dbReference type="PROSITE-ProRule" id="PRU01248"/>
    </source>
</evidence>
<evidence type="ECO:0000256" key="3">
    <source>
        <dbReference type="ARBA" id="ARBA00023172"/>
    </source>
</evidence>
<keyword evidence="3" id="KW-0233">DNA recombination</keyword>
<evidence type="ECO:0000256" key="5">
    <source>
        <dbReference type="SAM" id="MobiDB-lite"/>
    </source>
</evidence>
<keyword evidence="2 4" id="KW-0238">DNA-binding</keyword>
<feature type="compositionally biased region" description="Low complexity" evidence="5">
    <location>
        <begin position="27"/>
        <end position="39"/>
    </location>
</feature>
<reference evidence="8 9" key="1">
    <citation type="journal article" date="2018" name="J. Microbiol.">
        <title>Baekduia soli gen. nov., sp. nov., a novel bacterium isolated from the soil of Baekdu Mountain and proposal of a novel family name, Baekduiaceae fam. nov.</title>
        <authorList>
            <person name="An D.S."/>
            <person name="Siddiqi M.Z."/>
            <person name="Kim K.H."/>
            <person name="Yu H.S."/>
            <person name="Im W.T."/>
        </authorList>
    </citation>
    <scope>NUCLEOTIDE SEQUENCE [LARGE SCALE GENOMIC DNA]</scope>
    <source>
        <strain evidence="8 9">BR7-21</strain>
    </source>
</reference>
<dbReference type="Proteomes" id="UP000321805">
    <property type="component" value="Chromosome"/>
</dbReference>
<evidence type="ECO:0000259" key="7">
    <source>
        <dbReference type="PROSITE" id="PS51900"/>
    </source>
</evidence>
<name>A0A5B8U8V3_9ACTN</name>
<evidence type="ECO:0000313" key="9">
    <source>
        <dbReference type="Proteomes" id="UP000321805"/>
    </source>
</evidence>
<keyword evidence="9" id="KW-1185">Reference proteome</keyword>
<organism evidence="8 9">
    <name type="scientific">Baekduia soli</name>
    <dbReference type="NCBI Taxonomy" id="496014"/>
    <lineage>
        <taxon>Bacteria</taxon>
        <taxon>Bacillati</taxon>
        <taxon>Actinomycetota</taxon>
        <taxon>Thermoleophilia</taxon>
        <taxon>Solirubrobacterales</taxon>
        <taxon>Baekduiaceae</taxon>
        <taxon>Baekduia</taxon>
    </lineage>
</organism>
<dbReference type="CDD" id="cd01189">
    <property type="entry name" value="INT_ICEBs1_C_like"/>
    <property type="match status" value="1"/>
</dbReference>
<dbReference type="InterPro" id="IPR002104">
    <property type="entry name" value="Integrase_catalytic"/>
</dbReference>
<dbReference type="PROSITE" id="PS51898">
    <property type="entry name" value="TYR_RECOMBINASE"/>
    <property type="match status" value="1"/>
</dbReference>
<sequence>MAAGQRPHGRGHPDVSRSAPRARSRGRPLAAGSPVRRPGGPVGLEAAVNVSGHLRVETYRRGRVWVAKYRRADGSSTRKVLGPAWVKDSGRATPRGATVWRAADGTKPEGSLTPKEAQEALRVLLESERAVPVARRPGAADASFGAAAAAWLSYVEVERGIATTTLNRYRSLVGVHLVPAFGDRTPLRAITTERIDAYIGALVRGERTAATGRPLSRDSIRQLFIALNGILRRAQRRGLIAHNPMADAERVAVAKSTGEFHVLQPAQVEAVARAAATDWTPMLAGPRCRTTVTHRHAYALTLQRRWNAQHWAACIRIAAYTGLRLGELRALRWRDVDWAGAVLHVRRNAPASLPASAGDKPPKSGRVGSVPLIPQAARTLEALTRRRLDPDDPAADPMYAGEFDFVFPAIDGRMADIESARHAFYRALALAGLGYLRQQHPPIRFHDLRHTFGTLAVRAFPLSDVQRWMRHADIKTTMRYVHYVPQHDAARRLGEVFATELGPVAEDLAAAPVTSAADPR</sequence>
<evidence type="ECO:0000256" key="1">
    <source>
        <dbReference type="ARBA" id="ARBA00008857"/>
    </source>
</evidence>
<dbReference type="PROSITE" id="PS51900">
    <property type="entry name" value="CB"/>
    <property type="match status" value="1"/>
</dbReference>
<dbReference type="InterPro" id="IPR050090">
    <property type="entry name" value="Tyrosine_recombinase_XerCD"/>
</dbReference>
<dbReference type="OrthoDB" id="1822491at2"/>
<evidence type="ECO:0000313" key="8">
    <source>
        <dbReference type="EMBL" id="QEC49218.1"/>
    </source>
</evidence>
<dbReference type="Gene3D" id="1.10.443.10">
    <property type="entry name" value="Intergrase catalytic core"/>
    <property type="match status" value="1"/>
</dbReference>
<dbReference type="InterPro" id="IPR013762">
    <property type="entry name" value="Integrase-like_cat_sf"/>
</dbReference>
<dbReference type="PANTHER" id="PTHR30349:SF64">
    <property type="entry name" value="PROPHAGE INTEGRASE INTD-RELATED"/>
    <property type="match status" value="1"/>
</dbReference>
<comment type="similarity">
    <text evidence="1">Belongs to the 'phage' integrase family.</text>
</comment>
<protein>
    <submittedName>
        <fullName evidence="8">Site-specific integrase</fullName>
    </submittedName>
</protein>
<dbReference type="AlphaFoldDB" id="A0A5B8U8V3"/>
<feature type="region of interest" description="Disordered" evidence="5">
    <location>
        <begin position="1"/>
        <end position="42"/>
    </location>
</feature>
<dbReference type="GO" id="GO:0006310">
    <property type="term" value="P:DNA recombination"/>
    <property type="evidence" value="ECO:0007669"/>
    <property type="project" value="UniProtKB-KW"/>
</dbReference>
<dbReference type="InterPro" id="IPR010998">
    <property type="entry name" value="Integrase_recombinase_N"/>
</dbReference>
<evidence type="ECO:0000256" key="2">
    <source>
        <dbReference type="ARBA" id="ARBA00023125"/>
    </source>
</evidence>
<gene>
    <name evidence="8" type="ORF">FSW04_17625</name>
</gene>
<proteinExistence type="inferred from homology"/>
<accession>A0A5B8U8V3</accession>
<dbReference type="GO" id="GO:0015074">
    <property type="term" value="P:DNA integration"/>
    <property type="evidence" value="ECO:0007669"/>
    <property type="project" value="InterPro"/>
</dbReference>
<feature type="domain" description="Tyr recombinase" evidence="6">
    <location>
        <begin position="287"/>
        <end position="493"/>
    </location>
</feature>
<dbReference type="Pfam" id="PF00589">
    <property type="entry name" value="Phage_integrase"/>
    <property type="match status" value="1"/>
</dbReference>